<proteinExistence type="predicted"/>
<reference evidence="3" key="1">
    <citation type="submission" date="2011-12" db="EMBL/GenBank/DDBJ databases">
        <authorList>
            <consortium name="The Broad Institute Genome Sequencing Platform"/>
            <person name="Russ C."/>
            <person name="Tyler B."/>
            <person name="Panabieres F."/>
            <person name="Shan W."/>
            <person name="Tripathy S."/>
            <person name="Grunwald N."/>
            <person name="Machado M."/>
            <person name="Young S.K."/>
            <person name="Zeng Q."/>
            <person name="Gargeya S."/>
            <person name="Fitzgerald M."/>
            <person name="Haas B."/>
            <person name="Abouelleil A."/>
            <person name="Alvarado L."/>
            <person name="Arachchi H.M."/>
            <person name="Berlin A."/>
            <person name="Chapman S.B."/>
            <person name="Gearin G."/>
            <person name="Goldberg J."/>
            <person name="Griggs A."/>
            <person name="Gujja S."/>
            <person name="Hansen M."/>
            <person name="Heiman D."/>
            <person name="Howarth C."/>
            <person name="Larimer J."/>
            <person name="Lui A."/>
            <person name="MacDonald P.J.P."/>
            <person name="McCowen C."/>
            <person name="Montmayeur A."/>
            <person name="Murphy C."/>
            <person name="Neiman D."/>
            <person name="Pearson M."/>
            <person name="Priest M."/>
            <person name="Roberts A."/>
            <person name="Saif S."/>
            <person name="Shea T."/>
            <person name="Sisk P."/>
            <person name="Stolte C."/>
            <person name="Sykes S."/>
            <person name="Wortman J."/>
            <person name="Nusbaum C."/>
            <person name="Birren B."/>
        </authorList>
    </citation>
    <scope>NUCLEOTIDE SEQUENCE [LARGE SCALE GENOMIC DNA]</scope>
    <source>
        <strain evidence="3">INRA-310</strain>
    </source>
</reference>
<dbReference type="GeneID" id="20192777"/>
<feature type="region of interest" description="Disordered" evidence="1">
    <location>
        <begin position="1"/>
        <end position="24"/>
    </location>
</feature>
<dbReference type="RefSeq" id="XP_008913849.1">
    <property type="nucleotide sequence ID" value="XM_008915601.1"/>
</dbReference>
<gene>
    <name evidence="2" type="ORF">PPTG_24178</name>
</gene>
<reference evidence="2 3" key="2">
    <citation type="submission" date="2013-11" db="EMBL/GenBank/DDBJ databases">
        <title>The Genome Sequence of Phytophthora parasitica INRA-310.</title>
        <authorList>
            <consortium name="The Broad Institute Genomics Platform"/>
            <person name="Russ C."/>
            <person name="Tyler B."/>
            <person name="Panabieres F."/>
            <person name="Shan W."/>
            <person name="Tripathy S."/>
            <person name="Grunwald N."/>
            <person name="Machado M."/>
            <person name="Johnson C.S."/>
            <person name="Arredondo F."/>
            <person name="Hong C."/>
            <person name="Coffey M."/>
            <person name="Young S.K."/>
            <person name="Zeng Q."/>
            <person name="Gargeya S."/>
            <person name="Fitzgerald M."/>
            <person name="Abouelleil A."/>
            <person name="Alvarado L."/>
            <person name="Chapman S.B."/>
            <person name="Gainer-Dewar J."/>
            <person name="Goldberg J."/>
            <person name="Griggs A."/>
            <person name="Gujja S."/>
            <person name="Hansen M."/>
            <person name="Howarth C."/>
            <person name="Imamovic A."/>
            <person name="Ireland A."/>
            <person name="Larimer J."/>
            <person name="McCowan C."/>
            <person name="Murphy C."/>
            <person name="Pearson M."/>
            <person name="Poon T.W."/>
            <person name="Priest M."/>
            <person name="Roberts A."/>
            <person name="Saif S."/>
            <person name="Shea T."/>
            <person name="Sykes S."/>
            <person name="Wortman J."/>
            <person name="Nusbaum C."/>
            <person name="Birren B."/>
        </authorList>
    </citation>
    <scope>NUCLEOTIDE SEQUENCE [LARGE SCALE GENOMIC DNA]</scope>
    <source>
        <strain evidence="2 3">INRA-310</strain>
    </source>
</reference>
<sequence>MFRDGGDDIGHILSGGEGGLSDRRQQVELATRGSDNTEVPGVEAHNLVRVGTAITTPLGHVRVVRVRLVGDDGGVVRQGHVQLDLSTAVHVRPHFLDLQLCVVSEIFFGVGGVEHVHGDVVG</sequence>
<dbReference type="EMBL" id="KI669633">
    <property type="protein sequence ID" value="ETN00798.1"/>
    <property type="molecule type" value="Genomic_DNA"/>
</dbReference>
<evidence type="ECO:0000313" key="2">
    <source>
        <dbReference type="EMBL" id="ETN00798.1"/>
    </source>
</evidence>
<dbReference type="AlphaFoldDB" id="W2PIJ3"/>
<protein>
    <submittedName>
        <fullName evidence="2">Uncharacterized protein</fullName>
    </submittedName>
</protein>
<evidence type="ECO:0000313" key="3">
    <source>
        <dbReference type="Proteomes" id="UP000018817"/>
    </source>
</evidence>
<name>W2PIJ3_PHYN3</name>
<organism evidence="2 3">
    <name type="scientific">Phytophthora nicotianae (strain INRA-310)</name>
    <name type="common">Phytophthora parasitica</name>
    <dbReference type="NCBI Taxonomy" id="761204"/>
    <lineage>
        <taxon>Eukaryota</taxon>
        <taxon>Sar</taxon>
        <taxon>Stramenopiles</taxon>
        <taxon>Oomycota</taxon>
        <taxon>Peronosporomycetes</taxon>
        <taxon>Peronosporales</taxon>
        <taxon>Peronosporaceae</taxon>
        <taxon>Phytophthora</taxon>
    </lineage>
</organism>
<accession>W2PIJ3</accession>
<feature type="compositionally biased region" description="Basic and acidic residues" evidence="1">
    <location>
        <begin position="1"/>
        <end position="10"/>
    </location>
</feature>
<evidence type="ECO:0000256" key="1">
    <source>
        <dbReference type="SAM" id="MobiDB-lite"/>
    </source>
</evidence>
<dbReference type="VEuPathDB" id="FungiDB:PPTG_24178"/>
<dbReference type="Proteomes" id="UP000018817">
    <property type="component" value="Unassembled WGS sequence"/>
</dbReference>